<reference evidence="8 9" key="1">
    <citation type="submission" date="2024-03" db="EMBL/GenBank/DDBJ databases">
        <title>Novel species of the genus Variovorax.</title>
        <authorList>
            <person name="Liu Q."/>
            <person name="Xin Y.-H."/>
        </authorList>
    </citation>
    <scope>NUCLEOTIDE SEQUENCE [LARGE SCALE GENOMIC DNA]</scope>
    <source>
        <strain evidence="8 9">KACC 18501</strain>
    </source>
</reference>
<dbReference type="PIRSF" id="PIRSF036492">
    <property type="entry name" value="ALDH"/>
    <property type="match status" value="1"/>
</dbReference>
<evidence type="ECO:0000256" key="2">
    <source>
        <dbReference type="ARBA" id="ARBA00023002"/>
    </source>
</evidence>
<evidence type="ECO:0000256" key="3">
    <source>
        <dbReference type="ARBA" id="ARBA00023027"/>
    </source>
</evidence>
<evidence type="ECO:0000259" key="7">
    <source>
        <dbReference type="Pfam" id="PF00171"/>
    </source>
</evidence>
<dbReference type="Gene3D" id="3.40.605.10">
    <property type="entry name" value="Aldehyde Dehydrogenase, Chain A, domain 1"/>
    <property type="match status" value="1"/>
</dbReference>
<feature type="active site" evidence="5">
    <location>
        <position position="227"/>
    </location>
</feature>
<keyword evidence="3" id="KW-0520">NAD</keyword>
<comment type="similarity">
    <text evidence="1 4 6">Belongs to the aldehyde dehydrogenase family.</text>
</comment>
<keyword evidence="2 4" id="KW-0560">Oxidoreductase</keyword>
<dbReference type="Proteomes" id="UP001363010">
    <property type="component" value="Unassembled WGS sequence"/>
</dbReference>
<dbReference type="CDD" id="cd07133">
    <property type="entry name" value="ALDH_CALDH_CalB"/>
    <property type="match status" value="1"/>
</dbReference>
<evidence type="ECO:0000256" key="1">
    <source>
        <dbReference type="ARBA" id="ARBA00009986"/>
    </source>
</evidence>
<name>A0ABU8W8N3_9BURK</name>
<protein>
    <recommendedName>
        <fullName evidence="4">Aldehyde dehydrogenase</fullName>
    </recommendedName>
</protein>
<evidence type="ECO:0000313" key="8">
    <source>
        <dbReference type="EMBL" id="MEJ8826407.1"/>
    </source>
</evidence>
<comment type="caution">
    <text evidence="8">The sequence shown here is derived from an EMBL/GenBank/DDBJ whole genome shotgun (WGS) entry which is preliminary data.</text>
</comment>
<evidence type="ECO:0000256" key="5">
    <source>
        <dbReference type="PROSITE-ProRule" id="PRU10007"/>
    </source>
</evidence>
<dbReference type="RefSeq" id="WP_340367441.1">
    <property type="nucleotide sequence ID" value="NZ_JBBKZV010000033.1"/>
</dbReference>
<dbReference type="InterPro" id="IPR012394">
    <property type="entry name" value="Aldehyde_DH_NAD(P)"/>
</dbReference>
<dbReference type="InterPro" id="IPR015590">
    <property type="entry name" value="Aldehyde_DH_dom"/>
</dbReference>
<organism evidence="8 9">
    <name type="scientific">Variovorax humicola</name>
    <dbReference type="NCBI Taxonomy" id="1769758"/>
    <lineage>
        <taxon>Bacteria</taxon>
        <taxon>Pseudomonadati</taxon>
        <taxon>Pseudomonadota</taxon>
        <taxon>Betaproteobacteria</taxon>
        <taxon>Burkholderiales</taxon>
        <taxon>Comamonadaceae</taxon>
        <taxon>Variovorax</taxon>
    </lineage>
</organism>
<accession>A0ABU8W8N3</accession>
<dbReference type="GO" id="GO:0050269">
    <property type="term" value="F:coniferyl-aldehyde dehydrogenase [NAD(P)+] activity"/>
    <property type="evidence" value="ECO:0007669"/>
    <property type="project" value="UniProtKB-EC"/>
</dbReference>
<dbReference type="PROSITE" id="PS00687">
    <property type="entry name" value="ALDEHYDE_DEHYDR_GLU"/>
    <property type="match status" value="1"/>
</dbReference>
<dbReference type="Pfam" id="PF00171">
    <property type="entry name" value="Aldedh"/>
    <property type="match status" value="1"/>
</dbReference>
<gene>
    <name evidence="8" type="ORF">WKW80_31030</name>
</gene>
<dbReference type="InterPro" id="IPR016162">
    <property type="entry name" value="Ald_DH_N"/>
</dbReference>
<dbReference type="SUPFAM" id="SSF53720">
    <property type="entry name" value="ALDH-like"/>
    <property type="match status" value="1"/>
</dbReference>
<dbReference type="PANTHER" id="PTHR43570">
    <property type="entry name" value="ALDEHYDE DEHYDROGENASE"/>
    <property type="match status" value="1"/>
</dbReference>
<dbReference type="InterPro" id="IPR016163">
    <property type="entry name" value="Ald_DH_C"/>
</dbReference>
<proteinExistence type="inferred from homology"/>
<dbReference type="InterPro" id="IPR029510">
    <property type="entry name" value="Ald_DH_CS_GLU"/>
</dbReference>
<sequence length="498" mass="54856">MNTTTDPLQWSAANTATERTASLFAAQQEAFAADRIPSAEVRRDRLKAIKRQVSRYQDVLAEAMSNDFGFRSHSESKMLDLLGSVMEANHAISHVRRWMKPSRRSTELLFLTNSVKVTYQPKGVVGVIVPWNFPIYLALGPTITALAAGNRVMIKMPEVTVQTNAVLRKMLGEVFPENLVAVVGEELVDPNVFTSLPFDHIVFTGSPGVGRIVMRTAAENLTPVTLELGGKSPAVVTRNYGVADAAKRITHGKATNSGQICVSPDYALVPRESMNDFITGVKDTFRKFFDNNVADNPNYTSVVDARQYKRICALLDDARAKGARIEGCGPAPVGDSRKMPLQIVTNLTSDMRIMHEELFGPILPVVPYDTMDEAVAFINDRPRPLALYCFSHDGSERDELLRRTHSGSVAVNDWGWQVVNHDAPFGGIGNSGMGNYHGEEGFRELSHARTVFQRQRFFPIDLFYPPYGTAIQKLAVGFFLGHADSSVTAPAANNATHK</sequence>
<dbReference type="PANTHER" id="PTHR43570:SF20">
    <property type="entry name" value="ALDEHYDE DEHYDROGENASE ALDX-RELATED"/>
    <property type="match status" value="1"/>
</dbReference>
<evidence type="ECO:0000256" key="4">
    <source>
        <dbReference type="PIRNR" id="PIRNR036492"/>
    </source>
</evidence>
<dbReference type="Gene3D" id="3.40.309.10">
    <property type="entry name" value="Aldehyde Dehydrogenase, Chain A, domain 2"/>
    <property type="match status" value="1"/>
</dbReference>
<dbReference type="EMBL" id="JBBKZV010000033">
    <property type="protein sequence ID" value="MEJ8826407.1"/>
    <property type="molecule type" value="Genomic_DNA"/>
</dbReference>
<dbReference type="InterPro" id="IPR016161">
    <property type="entry name" value="Ald_DH/histidinol_DH"/>
</dbReference>
<feature type="domain" description="Aldehyde dehydrogenase" evidence="7">
    <location>
        <begin position="14"/>
        <end position="451"/>
    </location>
</feature>
<evidence type="ECO:0000313" key="9">
    <source>
        <dbReference type="Proteomes" id="UP001363010"/>
    </source>
</evidence>
<evidence type="ECO:0000256" key="6">
    <source>
        <dbReference type="RuleBase" id="RU003345"/>
    </source>
</evidence>
<keyword evidence="9" id="KW-1185">Reference proteome</keyword>